<dbReference type="EMBL" id="JAGTTN010000003">
    <property type="protein sequence ID" value="MCC2032904.1"/>
    <property type="molecule type" value="Genomic_DNA"/>
</dbReference>
<dbReference type="RefSeq" id="WP_229384853.1">
    <property type="nucleotide sequence ID" value="NZ_JAGTTN010000003.1"/>
</dbReference>
<dbReference type="SUPFAM" id="SSF51984">
    <property type="entry name" value="MurCD N-terminal domain"/>
    <property type="match status" value="1"/>
</dbReference>
<dbReference type="AlphaFoldDB" id="A0A9X1LVS2"/>
<proteinExistence type="predicted"/>
<feature type="compositionally biased region" description="Low complexity" evidence="1">
    <location>
        <begin position="415"/>
        <end position="426"/>
    </location>
</feature>
<feature type="chain" id="PRO_5040759401" evidence="2">
    <location>
        <begin position="20"/>
        <end position="440"/>
    </location>
</feature>
<feature type="domain" description="XdhC Rossmann" evidence="4">
    <location>
        <begin position="244"/>
        <end position="389"/>
    </location>
</feature>
<dbReference type="PANTHER" id="PTHR30388">
    <property type="entry name" value="ALDEHYDE OXIDOREDUCTASE MOLYBDENUM COFACTOR ASSEMBLY PROTEIN"/>
    <property type="match status" value="1"/>
</dbReference>
<evidence type="ECO:0000256" key="2">
    <source>
        <dbReference type="SAM" id="SignalP"/>
    </source>
</evidence>
<dbReference type="Pfam" id="PF02625">
    <property type="entry name" value="XdhC_CoxI"/>
    <property type="match status" value="1"/>
</dbReference>
<keyword evidence="2" id="KW-0732">Signal</keyword>
<sequence>MLELAAELLPLLRSATAVAAVTVARVARSAPRGAGATMAVTADGRVLGSISGGCVEGDAVVLAHSARVGGAPLTARLGFSDDAAHAAGLACGGSVDVVAYRVTPDAAVIAALDAAAAGRGATVGIVLGGASAGRVLDEVALRAAVAKAAAVLDQDALHAAVAEPPAPSDNTLREADSNATARDGRGSAAAAAAAAAAAGRTPSRPGVPLAELDALIAHRETAVLPAAVEGADVLVLSHAPMPRLLIVGAGEHAAALCRVATAAGFAVSVCDVWETLVTPVRFPGAVSLIAGLPDEYLAAIDQDALDGRSAVCVLTHDERLDVPALAAALRLRVGFVGAMGARATVTRRAELLRERGIAESDIARIHSPLGLDLGGATPDETAISVLAEIVAARHGGSALPLRERTGPLHRRAPVSGTAADTSSASAPRVACGIPLPTGAP</sequence>
<feature type="domain" description="XdhC- CoxI" evidence="3">
    <location>
        <begin position="12"/>
        <end position="70"/>
    </location>
</feature>
<name>A0A9X1LVS2_9MICO</name>
<evidence type="ECO:0000259" key="3">
    <source>
        <dbReference type="Pfam" id="PF02625"/>
    </source>
</evidence>
<dbReference type="PANTHER" id="PTHR30388:SF4">
    <property type="entry name" value="MOLYBDENUM COFACTOR INSERTION CHAPERONE PAOD"/>
    <property type="match status" value="1"/>
</dbReference>
<dbReference type="Gene3D" id="3.40.50.720">
    <property type="entry name" value="NAD(P)-binding Rossmann-like Domain"/>
    <property type="match status" value="1"/>
</dbReference>
<organism evidence="5 6">
    <name type="scientific">Microbacterium allomyrinae</name>
    <dbReference type="NCBI Taxonomy" id="2830666"/>
    <lineage>
        <taxon>Bacteria</taxon>
        <taxon>Bacillati</taxon>
        <taxon>Actinomycetota</taxon>
        <taxon>Actinomycetes</taxon>
        <taxon>Micrococcales</taxon>
        <taxon>Microbacteriaceae</taxon>
        <taxon>Microbacterium</taxon>
    </lineage>
</organism>
<accession>A0A9X1LVS2</accession>
<feature type="region of interest" description="Disordered" evidence="1">
    <location>
        <begin position="400"/>
        <end position="440"/>
    </location>
</feature>
<gene>
    <name evidence="5" type="ORF">KEC57_12015</name>
</gene>
<reference evidence="5" key="1">
    <citation type="submission" date="2021-04" db="EMBL/GenBank/DDBJ databases">
        <title>Microbacterium tenobrionis sp. nov. and Microbacterium allomyrinae sp. nov., isolated from larvae of Tenobrio molitor and Allomyrina dichotoma, respectively.</title>
        <authorList>
            <person name="Lee S.D."/>
        </authorList>
    </citation>
    <scope>NUCLEOTIDE SEQUENCE</scope>
    <source>
        <strain evidence="5">BWT-G7</strain>
    </source>
</reference>
<evidence type="ECO:0000313" key="6">
    <source>
        <dbReference type="Proteomes" id="UP001139354"/>
    </source>
</evidence>
<dbReference type="Proteomes" id="UP001139354">
    <property type="component" value="Unassembled WGS sequence"/>
</dbReference>
<feature type="signal peptide" evidence="2">
    <location>
        <begin position="1"/>
        <end position="19"/>
    </location>
</feature>
<keyword evidence="6" id="KW-1185">Reference proteome</keyword>
<feature type="region of interest" description="Disordered" evidence="1">
    <location>
        <begin position="163"/>
        <end position="183"/>
    </location>
</feature>
<evidence type="ECO:0000259" key="4">
    <source>
        <dbReference type="Pfam" id="PF13478"/>
    </source>
</evidence>
<comment type="caution">
    <text evidence="5">The sequence shown here is derived from an EMBL/GenBank/DDBJ whole genome shotgun (WGS) entry which is preliminary data.</text>
</comment>
<protein>
    <submittedName>
        <fullName evidence="5">XdhC family protein</fullName>
    </submittedName>
</protein>
<dbReference type="InterPro" id="IPR027051">
    <property type="entry name" value="XdhC_Rossmann_dom"/>
</dbReference>
<dbReference type="InterPro" id="IPR003777">
    <property type="entry name" value="XdhC_CoxI"/>
</dbReference>
<evidence type="ECO:0000313" key="5">
    <source>
        <dbReference type="EMBL" id="MCC2032904.1"/>
    </source>
</evidence>
<dbReference type="Pfam" id="PF13478">
    <property type="entry name" value="XdhC_C"/>
    <property type="match status" value="1"/>
</dbReference>
<dbReference type="InterPro" id="IPR052698">
    <property type="entry name" value="MoCofactor_Util/Proc"/>
</dbReference>
<evidence type="ECO:0000256" key="1">
    <source>
        <dbReference type="SAM" id="MobiDB-lite"/>
    </source>
</evidence>